<keyword evidence="2" id="KW-0732">Signal</keyword>
<name>A0A8H3GLT2_9AGAM</name>
<feature type="region of interest" description="Disordered" evidence="1">
    <location>
        <begin position="117"/>
        <end position="140"/>
    </location>
</feature>
<dbReference type="EMBL" id="CAJMWY010000358">
    <property type="protein sequence ID" value="CAE6429678.1"/>
    <property type="molecule type" value="Genomic_DNA"/>
</dbReference>
<evidence type="ECO:0000313" key="5">
    <source>
        <dbReference type="Proteomes" id="UP000663888"/>
    </source>
</evidence>
<proteinExistence type="predicted"/>
<dbReference type="PANTHER" id="PTHR37487:SF2">
    <property type="entry name" value="EXPRESSED PROTEIN"/>
    <property type="match status" value="1"/>
</dbReference>
<dbReference type="Proteomes" id="UP000663888">
    <property type="component" value="Unassembled WGS sequence"/>
</dbReference>
<comment type="caution">
    <text evidence="4">The sequence shown here is derived from an EMBL/GenBank/DDBJ whole genome shotgun (WGS) entry which is preliminary data.</text>
</comment>
<evidence type="ECO:0000313" key="4">
    <source>
        <dbReference type="EMBL" id="CAE6460844.1"/>
    </source>
</evidence>
<evidence type="ECO:0000256" key="1">
    <source>
        <dbReference type="SAM" id="MobiDB-lite"/>
    </source>
</evidence>
<evidence type="ECO:0000256" key="2">
    <source>
        <dbReference type="SAM" id="SignalP"/>
    </source>
</evidence>
<dbReference type="EMBL" id="CAJMWX010001052">
    <property type="protein sequence ID" value="CAE6460844.1"/>
    <property type="molecule type" value="Genomic_DNA"/>
</dbReference>
<reference evidence="4" key="1">
    <citation type="submission" date="2021-01" db="EMBL/GenBank/DDBJ databases">
        <authorList>
            <person name="Kaushik A."/>
        </authorList>
    </citation>
    <scope>NUCLEOTIDE SEQUENCE</scope>
    <source>
        <strain evidence="4">AG4-R118</strain>
        <strain evidence="3">AG4-RS23</strain>
    </source>
</reference>
<dbReference type="AlphaFoldDB" id="A0A8H3GLT2"/>
<evidence type="ECO:0000313" key="3">
    <source>
        <dbReference type="EMBL" id="CAE6429678.1"/>
    </source>
</evidence>
<dbReference type="Proteomes" id="UP000663861">
    <property type="component" value="Unassembled WGS sequence"/>
</dbReference>
<evidence type="ECO:0008006" key="6">
    <source>
        <dbReference type="Google" id="ProtNLM"/>
    </source>
</evidence>
<dbReference type="PANTHER" id="PTHR37487">
    <property type="entry name" value="CHROMOSOME 1, WHOLE GENOME SHOTGUN SEQUENCE"/>
    <property type="match status" value="1"/>
</dbReference>
<protein>
    <recommendedName>
        <fullName evidence="6">Secreted protein</fullName>
    </recommendedName>
</protein>
<gene>
    <name evidence="3" type="ORF">RDB_LOCUS24277</name>
    <name evidence="4" type="ORF">RDB_LOCUS89387</name>
</gene>
<accession>A0A8H3GLT2</accession>
<organism evidence="4 5">
    <name type="scientific">Rhizoctonia solani</name>
    <dbReference type="NCBI Taxonomy" id="456999"/>
    <lineage>
        <taxon>Eukaryota</taxon>
        <taxon>Fungi</taxon>
        <taxon>Dikarya</taxon>
        <taxon>Basidiomycota</taxon>
        <taxon>Agaricomycotina</taxon>
        <taxon>Agaricomycetes</taxon>
        <taxon>Cantharellales</taxon>
        <taxon>Ceratobasidiaceae</taxon>
        <taxon>Rhizoctonia</taxon>
    </lineage>
</organism>
<sequence length="140" mass="14396">MLFQATSFFALVAFIYAQVVDPSINTPASLVQCQPALITWTATKTPVFVSIIPGGQPGAAALIDFGAQNSSSLTWNVDMAAGSSITFQVRDATGAVAYSAPVTVQTSSDASCVEHSASVAPTSAAPTSTMATATTQPRHR</sequence>
<feature type="signal peptide" evidence="2">
    <location>
        <begin position="1"/>
        <end position="17"/>
    </location>
</feature>
<feature type="chain" id="PRO_5036430421" description="Secreted protein" evidence="2">
    <location>
        <begin position="18"/>
        <end position="140"/>
    </location>
</feature>